<dbReference type="GO" id="GO:0004675">
    <property type="term" value="F:transmembrane receptor protein serine/threonine kinase activity"/>
    <property type="evidence" value="ECO:0007669"/>
    <property type="project" value="InterPro"/>
</dbReference>
<dbReference type="PANTHER" id="PTHR14569:SF0">
    <property type="entry name" value="LYMPHOCYTE ANTIGEN 6 FAMILY MEMBER G6E"/>
    <property type="match status" value="1"/>
</dbReference>
<evidence type="ECO:0000256" key="1">
    <source>
        <dbReference type="ARBA" id="ARBA00004370"/>
    </source>
</evidence>
<keyword evidence="3" id="KW-0472">Membrane</keyword>
<dbReference type="Proteomes" id="UP000007646">
    <property type="component" value="Unassembled WGS sequence"/>
</dbReference>
<evidence type="ECO:0000256" key="4">
    <source>
        <dbReference type="SAM" id="SignalP"/>
    </source>
</evidence>
<dbReference type="GO" id="GO:0002029">
    <property type="term" value="P:desensitization of G protein-coupled receptor signaling pathway"/>
    <property type="evidence" value="ECO:0007669"/>
    <property type="project" value="Ensembl"/>
</dbReference>
<feature type="domain" description="Activin types I and II receptor" evidence="5">
    <location>
        <begin position="35"/>
        <end position="106"/>
    </location>
</feature>
<dbReference type="InterPro" id="IPR039700">
    <property type="entry name" value="Ly6g6e"/>
</dbReference>
<dbReference type="PANTHER" id="PTHR14569">
    <property type="entry name" value="LYMPHOCYTE ANTIGEN 6 FAMILY MEMBER G6E"/>
    <property type="match status" value="1"/>
</dbReference>
<feature type="chain" id="PRO_5003454631" description="Activin types I and II receptor domain-containing protein" evidence="4">
    <location>
        <begin position="23"/>
        <end position="135"/>
    </location>
</feature>
<feature type="signal peptide" evidence="4">
    <location>
        <begin position="1"/>
        <end position="22"/>
    </location>
</feature>
<keyword evidence="7" id="KW-1185">Reference proteome</keyword>
<reference evidence="6 7" key="1">
    <citation type="submission" date="2009-06" db="EMBL/GenBank/DDBJ databases">
        <title>The Genome Sequence of Loxodonta africana (African elephant).</title>
        <authorList>
            <person name="Di Palma F."/>
            <person name="Heiman D."/>
            <person name="Young S."/>
            <person name="Johnson J."/>
            <person name="Lander E.S."/>
            <person name="Lindblad-Toh K."/>
        </authorList>
    </citation>
    <scope>NUCLEOTIDE SEQUENCE [LARGE SCALE GENOMIC DNA]</scope>
    <source>
        <strain evidence="6 7">Isolate ISIS603380</strain>
    </source>
</reference>
<evidence type="ECO:0000313" key="6">
    <source>
        <dbReference type="Ensembl" id="ENSLAFP00000004969.2"/>
    </source>
</evidence>
<dbReference type="GeneTree" id="ENSGT00390000007175"/>
<evidence type="ECO:0000313" key="7">
    <source>
        <dbReference type="Proteomes" id="UP000007646"/>
    </source>
</evidence>
<evidence type="ECO:0000259" key="5">
    <source>
        <dbReference type="Pfam" id="PF01064"/>
    </source>
</evidence>
<dbReference type="FunCoup" id="G3SX58">
    <property type="interactions" value="10"/>
</dbReference>
<keyword evidence="2 4" id="KW-0732">Signal</keyword>
<sequence>MGTYSTFLCLLYLCGVLGTGLSTSPTPRRLHCDTCNFAKPCYPVPTECQDDEACGISIGTSEQGESIERRGCLPKSQCPLQGHATYWLRSYTLQHCCCEQDLCNVAAALQRLPSPLLTTPLLLTASFAWGGCLLH</sequence>
<dbReference type="HOGENOM" id="CLU_136280_0_0_1"/>
<dbReference type="GO" id="GO:0045202">
    <property type="term" value="C:synapse"/>
    <property type="evidence" value="ECO:0007669"/>
    <property type="project" value="GOC"/>
</dbReference>
<organism evidence="6 7">
    <name type="scientific">Loxodonta africana</name>
    <name type="common">African elephant</name>
    <dbReference type="NCBI Taxonomy" id="9785"/>
    <lineage>
        <taxon>Eukaryota</taxon>
        <taxon>Metazoa</taxon>
        <taxon>Chordata</taxon>
        <taxon>Craniata</taxon>
        <taxon>Vertebrata</taxon>
        <taxon>Euteleostomi</taxon>
        <taxon>Mammalia</taxon>
        <taxon>Eutheria</taxon>
        <taxon>Afrotheria</taxon>
        <taxon>Proboscidea</taxon>
        <taxon>Elephantidae</taxon>
        <taxon>Loxodonta</taxon>
    </lineage>
</organism>
<name>G3SX58_LOXAF</name>
<accession>G3SX58</accession>
<evidence type="ECO:0000256" key="3">
    <source>
        <dbReference type="ARBA" id="ARBA00023136"/>
    </source>
</evidence>
<dbReference type="AlphaFoldDB" id="G3SX58"/>
<dbReference type="InterPro" id="IPR000472">
    <property type="entry name" value="Activin_recp"/>
</dbReference>
<dbReference type="Ensembl" id="ENSLAFT00000005927.2">
    <property type="protein sequence ID" value="ENSLAFP00000004969.2"/>
    <property type="gene ID" value="ENSLAFG00000005927.2"/>
</dbReference>
<dbReference type="InterPro" id="IPR045860">
    <property type="entry name" value="Snake_toxin-like_sf"/>
</dbReference>
<dbReference type="OMA" id="NIPCHTS"/>
<protein>
    <recommendedName>
        <fullName evidence="5">Activin types I and II receptor domain-containing protein</fullName>
    </recommendedName>
</protein>
<dbReference type="GO" id="GO:0095500">
    <property type="term" value="P:acetylcholine receptor signaling pathway"/>
    <property type="evidence" value="ECO:0007669"/>
    <property type="project" value="Ensembl"/>
</dbReference>
<dbReference type="SUPFAM" id="SSF57302">
    <property type="entry name" value="Snake toxin-like"/>
    <property type="match status" value="1"/>
</dbReference>
<reference evidence="6" key="2">
    <citation type="submission" date="2025-08" db="UniProtKB">
        <authorList>
            <consortium name="Ensembl"/>
        </authorList>
    </citation>
    <scope>IDENTIFICATION</scope>
    <source>
        <strain evidence="6">Isolate ISIS603380</strain>
    </source>
</reference>
<comment type="subcellular location">
    <subcellularLocation>
        <location evidence="1">Membrane</location>
    </subcellularLocation>
</comment>
<dbReference type="FunFam" id="2.10.60.10:FF:000028">
    <property type="entry name" value="Lymphocyte antigen 6 complex locus G6E"/>
    <property type="match status" value="1"/>
</dbReference>
<dbReference type="InParanoid" id="G3SX58"/>
<dbReference type="eggNOG" id="ENOG502S5P1">
    <property type="taxonomic scope" value="Eukaryota"/>
</dbReference>
<dbReference type="GO" id="GO:0005886">
    <property type="term" value="C:plasma membrane"/>
    <property type="evidence" value="ECO:0007669"/>
    <property type="project" value="Ensembl"/>
</dbReference>
<evidence type="ECO:0000256" key="2">
    <source>
        <dbReference type="ARBA" id="ARBA00022729"/>
    </source>
</evidence>
<reference evidence="6" key="3">
    <citation type="submission" date="2025-09" db="UniProtKB">
        <authorList>
            <consortium name="Ensembl"/>
        </authorList>
    </citation>
    <scope>IDENTIFICATION</scope>
    <source>
        <strain evidence="6">Isolate ISIS603380</strain>
    </source>
</reference>
<dbReference type="GO" id="GO:0033130">
    <property type="term" value="F:acetylcholine receptor binding"/>
    <property type="evidence" value="ECO:0007669"/>
    <property type="project" value="Ensembl"/>
</dbReference>
<dbReference type="GO" id="GO:0030549">
    <property type="term" value="F:acetylcholine receptor activator activity"/>
    <property type="evidence" value="ECO:0007669"/>
    <property type="project" value="Ensembl"/>
</dbReference>
<dbReference type="Pfam" id="PF01064">
    <property type="entry name" value="Activin_recp"/>
    <property type="match status" value="1"/>
</dbReference>
<dbReference type="Gene3D" id="2.10.60.10">
    <property type="entry name" value="CD59"/>
    <property type="match status" value="1"/>
</dbReference>
<proteinExistence type="predicted"/>